<dbReference type="SUPFAM" id="SSF56801">
    <property type="entry name" value="Acetyl-CoA synthetase-like"/>
    <property type="match status" value="1"/>
</dbReference>
<dbReference type="EMBL" id="DMAI01000048">
    <property type="protein sequence ID" value="HAE46389.1"/>
    <property type="molecule type" value="Genomic_DNA"/>
</dbReference>
<name>A0A3B9IGM9_9PROT</name>
<dbReference type="Pfam" id="PF00501">
    <property type="entry name" value="AMP-binding"/>
    <property type="match status" value="1"/>
</dbReference>
<evidence type="ECO:0000313" key="2">
    <source>
        <dbReference type="EMBL" id="HAE46389.1"/>
    </source>
</evidence>
<feature type="non-terminal residue" evidence="2">
    <location>
        <position position="1"/>
    </location>
</feature>
<organism evidence="2 3">
    <name type="scientific">Tistrella mobilis</name>
    <dbReference type="NCBI Taxonomy" id="171437"/>
    <lineage>
        <taxon>Bacteria</taxon>
        <taxon>Pseudomonadati</taxon>
        <taxon>Pseudomonadota</taxon>
        <taxon>Alphaproteobacteria</taxon>
        <taxon>Geminicoccales</taxon>
        <taxon>Geminicoccaceae</taxon>
        <taxon>Tistrella</taxon>
    </lineage>
</organism>
<dbReference type="Proteomes" id="UP000257706">
    <property type="component" value="Unassembled WGS sequence"/>
</dbReference>
<sequence length="88" mass="9148">FTAFGPKAIEHRTATAGTKLIVTDAQNRDKLNELSVPATIAVIRGGAGAGDLDFDAELAAQSPDFAPVMRQGEDPFLIMFTSGTTGPA</sequence>
<dbReference type="AlphaFoldDB" id="A0A3B9IGM9"/>
<evidence type="ECO:0000313" key="3">
    <source>
        <dbReference type="Proteomes" id="UP000257706"/>
    </source>
</evidence>
<dbReference type="InterPro" id="IPR000873">
    <property type="entry name" value="AMP-dep_synth/lig_dom"/>
</dbReference>
<accession>A0A3B9IGM9</accession>
<feature type="non-terminal residue" evidence="2">
    <location>
        <position position="88"/>
    </location>
</feature>
<comment type="caution">
    <text evidence="2">The sequence shown here is derived from an EMBL/GenBank/DDBJ whole genome shotgun (WGS) entry which is preliminary data.</text>
</comment>
<feature type="domain" description="AMP-dependent synthetase/ligase" evidence="1">
    <location>
        <begin position="2"/>
        <end position="86"/>
    </location>
</feature>
<dbReference type="Gene3D" id="3.40.50.12780">
    <property type="entry name" value="N-terminal domain of ligase-like"/>
    <property type="match status" value="1"/>
</dbReference>
<protein>
    <submittedName>
        <fullName evidence="2">AMP-binding protein</fullName>
    </submittedName>
</protein>
<proteinExistence type="predicted"/>
<dbReference type="InterPro" id="IPR042099">
    <property type="entry name" value="ANL_N_sf"/>
</dbReference>
<gene>
    <name evidence="2" type="ORF">DCK97_03120</name>
</gene>
<evidence type="ECO:0000259" key="1">
    <source>
        <dbReference type="Pfam" id="PF00501"/>
    </source>
</evidence>
<reference evidence="2 3" key="1">
    <citation type="journal article" date="2018" name="Nat. Biotechnol.">
        <title>A standardized bacterial taxonomy based on genome phylogeny substantially revises the tree of life.</title>
        <authorList>
            <person name="Parks D.H."/>
            <person name="Chuvochina M."/>
            <person name="Waite D.W."/>
            <person name="Rinke C."/>
            <person name="Skarshewski A."/>
            <person name="Chaumeil P.A."/>
            <person name="Hugenholtz P."/>
        </authorList>
    </citation>
    <scope>NUCLEOTIDE SEQUENCE [LARGE SCALE GENOMIC DNA]</scope>
    <source>
        <strain evidence="2">UBA8739</strain>
    </source>
</reference>